<evidence type="ECO:0000313" key="3">
    <source>
        <dbReference type="Proteomes" id="UP001205890"/>
    </source>
</evidence>
<name>A0ABT1L679_9HYPH</name>
<dbReference type="InterPro" id="IPR017946">
    <property type="entry name" value="PLC-like_Pdiesterase_TIM-brl"/>
</dbReference>
<reference evidence="2 3" key="1">
    <citation type="submission" date="2022-07" db="EMBL/GenBank/DDBJ databases">
        <authorList>
            <person name="Li W.-J."/>
            <person name="Deng Q.-Q."/>
        </authorList>
    </citation>
    <scope>NUCLEOTIDE SEQUENCE [LARGE SCALE GENOMIC DNA]</scope>
    <source>
        <strain evidence="2 3">SYSU M60028</strain>
    </source>
</reference>
<evidence type="ECO:0000259" key="1">
    <source>
        <dbReference type="PROSITE" id="PS51704"/>
    </source>
</evidence>
<gene>
    <name evidence="2" type="ORF">NK718_00055</name>
</gene>
<proteinExistence type="predicted"/>
<protein>
    <submittedName>
        <fullName evidence="2">Glycerophosphodiester phosphodiesterase</fullName>
    </submittedName>
</protein>
<organism evidence="2 3">
    <name type="scientific">Alsobacter ponti</name>
    <dbReference type="NCBI Taxonomy" id="2962936"/>
    <lineage>
        <taxon>Bacteria</taxon>
        <taxon>Pseudomonadati</taxon>
        <taxon>Pseudomonadota</taxon>
        <taxon>Alphaproteobacteria</taxon>
        <taxon>Hyphomicrobiales</taxon>
        <taxon>Alsobacteraceae</taxon>
        <taxon>Alsobacter</taxon>
    </lineage>
</organism>
<sequence>MPYLPLASTSGFIHVCGHRGHSVGAPENTIPALTEAARLGASVCEIDVVLTADDEIVLMHDEICDRTTDGEGRVGAMTLAELRKLDAGAWFGPAFAGVRAPTLAEALDTARGLGISLLVEIKERQRAGLMIELLAQTLTRAGAVDDVLVISFDHPSLRAMRERLPYVRTEAITHARHVDPVAVARSARVASVAIEWDMFHPDDARALHSDGIATRVTIPRPERIAYRAARGLDLLPPIRDALRAGLIDVLAGDDAAFVRALVAECGAPPPARA</sequence>
<evidence type="ECO:0000313" key="2">
    <source>
        <dbReference type="EMBL" id="MCP8936895.1"/>
    </source>
</evidence>
<dbReference type="RefSeq" id="WP_254737262.1">
    <property type="nucleotide sequence ID" value="NZ_JANCLU010000001.1"/>
</dbReference>
<accession>A0ABT1L679</accession>
<dbReference type="InterPro" id="IPR030395">
    <property type="entry name" value="GP_PDE_dom"/>
</dbReference>
<feature type="domain" description="GP-PDE" evidence="1">
    <location>
        <begin position="13"/>
        <end position="262"/>
    </location>
</feature>
<keyword evidence="3" id="KW-1185">Reference proteome</keyword>
<dbReference type="Gene3D" id="3.20.20.190">
    <property type="entry name" value="Phosphatidylinositol (PI) phosphodiesterase"/>
    <property type="match status" value="1"/>
</dbReference>
<dbReference type="PROSITE" id="PS51704">
    <property type="entry name" value="GP_PDE"/>
    <property type="match status" value="1"/>
</dbReference>
<dbReference type="PANTHER" id="PTHR46211">
    <property type="entry name" value="GLYCEROPHOSPHORYL DIESTER PHOSPHODIESTERASE"/>
    <property type="match status" value="1"/>
</dbReference>
<dbReference type="Proteomes" id="UP001205890">
    <property type="component" value="Unassembled WGS sequence"/>
</dbReference>
<dbReference type="SUPFAM" id="SSF51695">
    <property type="entry name" value="PLC-like phosphodiesterases"/>
    <property type="match status" value="1"/>
</dbReference>
<dbReference type="EMBL" id="JANCLU010000001">
    <property type="protein sequence ID" value="MCP8936895.1"/>
    <property type="molecule type" value="Genomic_DNA"/>
</dbReference>
<dbReference type="PANTHER" id="PTHR46211:SF14">
    <property type="entry name" value="GLYCEROPHOSPHODIESTER PHOSPHODIESTERASE"/>
    <property type="match status" value="1"/>
</dbReference>
<dbReference type="Pfam" id="PF03009">
    <property type="entry name" value="GDPD"/>
    <property type="match status" value="1"/>
</dbReference>
<comment type="caution">
    <text evidence="2">The sequence shown here is derived from an EMBL/GenBank/DDBJ whole genome shotgun (WGS) entry which is preliminary data.</text>
</comment>